<evidence type="ECO:0000313" key="4">
    <source>
        <dbReference type="EMBL" id="ETX02970.1"/>
    </source>
</evidence>
<dbReference type="Proteomes" id="UP000019141">
    <property type="component" value="Unassembled WGS sequence"/>
</dbReference>
<sequence length="967" mass="107486">MTDTWDAQFLPGWQQPPFIGRQAHLDRVQHILYEMRDGYPVVLFLQGEAGVGKTRLLSEIQGIASHNGFALYTAQSREEVMFPYAPFVAALRALEPLSPDIVTDMPDSDRQFMNQWLQGHVIVPDLGEPSASAQIEHQRIRLFLRLSQVIMAYAQQQPTLLLIDDLHWADSPSLDLFMYLVSTLAEYSRQSRIPLGMIATHRPVPSSENLWRFLLRCQREPICQSLDVRGLDEVELTGLLEAFGIEQPSPSLHHTLMETTAGSPLFIVEMLHYLQKRQLLQSEQGETVTTVEAADLRLPTTVTDALMSHIVDLSPGSRELLTEAALLGETFDVPLLRALSGLSDDEMYMYLDEAVQQHLLMSEGQTFQFVHALLRHALMHLPSVPQRQRRHGHIAQILLDLHGPEPNTQHCLEVARHLLDAGPMAQAEAVVQYVRRAGDAAFSQCDWAYAAQAYATVLAGVEGGDLLTAEEHAELCYLAGVACARDGDGLRSDAYHDQAIAAYRRLENPRGVARSLATKTLRLANANFGTPVDTEPLTELLEEIQDHDPGLRGHIATALSEIYWASRQPLQAEAMAQYGIDVGQELGDWPLCARASFNLSLAHSQRLQLSASVIDCAQSRQYAQQAGDTYFESWPLPRMAGCLLMLGRFEDVQTVAAEAHELAVKATNWRDHSLTVSILSTLMLHTGVFDTTERYAQEAMGLASRYRLPFGGAFAALSLACAHALRGAWSAAETALDIVLEPGRVFDQPNPVYTTLAQLYRQLIRTYAPAEMSTAAVTPSWQEVSVPTACDIHSLSLCCALVELSAAHGDATRAEQFLEVLTPLLDEGILFTREWSFLLPRIVGLAASLNRQWTPAERHFQTAITKANELGARPECARTYLDYAQMLMTRGEGTDDTYALELANKGKLLCQELGMTPFVQRSNQLIETLQTRLHPLVPPSSSNQLPYSQYELDILTSITQNDTRLLQ</sequence>
<dbReference type="EMBL" id="AZHW01000091">
    <property type="protein sequence ID" value="ETX02970.1"/>
    <property type="molecule type" value="Genomic_DNA"/>
</dbReference>
<dbReference type="SUPFAM" id="SSF48452">
    <property type="entry name" value="TPR-like"/>
    <property type="match status" value="1"/>
</dbReference>
<evidence type="ECO:0000259" key="3">
    <source>
        <dbReference type="Pfam" id="PF13191"/>
    </source>
</evidence>
<dbReference type="Gene3D" id="1.25.40.10">
    <property type="entry name" value="Tetratricopeptide repeat domain"/>
    <property type="match status" value="1"/>
</dbReference>
<comment type="caution">
    <text evidence="4">The sequence shown here is derived from an EMBL/GenBank/DDBJ whole genome shotgun (WGS) entry which is preliminary data.</text>
</comment>
<dbReference type="GO" id="GO:0005524">
    <property type="term" value="F:ATP binding"/>
    <property type="evidence" value="ECO:0007669"/>
    <property type="project" value="UniProtKB-KW"/>
</dbReference>
<gene>
    <name evidence="4" type="ORF">ETSY1_01690</name>
</gene>
<organism evidence="4 5">
    <name type="scientific">Entotheonella factor</name>
    <dbReference type="NCBI Taxonomy" id="1429438"/>
    <lineage>
        <taxon>Bacteria</taxon>
        <taxon>Pseudomonadati</taxon>
        <taxon>Nitrospinota/Tectimicrobiota group</taxon>
        <taxon>Candidatus Tectimicrobiota</taxon>
        <taxon>Candidatus Entotheonellia</taxon>
        <taxon>Candidatus Entotheonellales</taxon>
        <taxon>Candidatus Entotheonellaceae</taxon>
        <taxon>Candidatus Entotheonella</taxon>
    </lineage>
</organism>
<evidence type="ECO:0000256" key="1">
    <source>
        <dbReference type="ARBA" id="ARBA00022741"/>
    </source>
</evidence>
<dbReference type="SUPFAM" id="SSF52540">
    <property type="entry name" value="P-loop containing nucleoside triphosphate hydrolases"/>
    <property type="match status" value="1"/>
</dbReference>
<dbReference type="HOGENOM" id="CLU_352584_0_0_7"/>
<dbReference type="GO" id="GO:0005737">
    <property type="term" value="C:cytoplasm"/>
    <property type="evidence" value="ECO:0007669"/>
    <property type="project" value="TreeGrafter"/>
</dbReference>
<dbReference type="InterPro" id="IPR011990">
    <property type="entry name" value="TPR-like_helical_dom_sf"/>
</dbReference>
<keyword evidence="5" id="KW-1185">Reference proteome</keyword>
<dbReference type="AlphaFoldDB" id="W4LYF8"/>
<dbReference type="Gene3D" id="3.40.50.300">
    <property type="entry name" value="P-loop containing nucleotide triphosphate hydrolases"/>
    <property type="match status" value="1"/>
</dbReference>
<evidence type="ECO:0000313" key="5">
    <source>
        <dbReference type="Proteomes" id="UP000019141"/>
    </source>
</evidence>
<keyword evidence="2" id="KW-0067">ATP-binding</keyword>
<feature type="domain" description="Orc1-like AAA ATPase" evidence="3">
    <location>
        <begin position="17"/>
        <end position="185"/>
    </location>
</feature>
<dbReference type="Pfam" id="PF13191">
    <property type="entry name" value="AAA_16"/>
    <property type="match status" value="1"/>
</dbReference>
<dbReference type="PANTHER" id="PTHR16305">
    <property type="entry name" value="TESTICULAR SOLUBLE ADENYLYL CYCLASE"/>
    <property type="match status" value="1"/>
</dbReference>
<proteinExistence type="predicted"/>
<dbReference type="InterPro" id="IPR041664">
    <property type="entry name" value="AAA_16"/>
</dbReference>
<accession>W4LYF8</accession>
<protein>
    <recommendedName>
        <fullName evidence="3">Orc1-like AAA ATPase domain-containing protein</fullName>
    </recommendedName>
</protein>
<keyword evidence="1" id="KW-0547">Nucleotide-binding</keyword>
<dbReference type="PANTHER" id="PTHR16305:SF35">
    <property type="entry name" value="TRANSCRIPTIONAL ACTIVATOR DOMAIN"/>
    <property type="match status" value="1"/>
</dbReference>
<name>W4LYF8_ENTF1</name>
<dbReference type="GO" id="GO:0004016">
    <property type="term" value="F:adenylate cyclase activity"/>
    <property type="evidence" value="ECO:0007669"/>
    <property type="project" value="TreeGrafter"/>
</dbReference>
<dbReference type="InterPro" id="IPR027417">
    <property type="entry name" value="P-loop_NTPase"/>
</dbReference>
<evidence type="ECO:0000256" key="2">
    <source>
        <dbReference type="ARBA" id="ARBA00022840"/>
    </source>
</evidence>
<reference evidence="4 5" key="1">
    <citation type="journal article" date="2014" name="Nature">
        <title>An environmental bacterial taxon with a large and distinct metabolic repertoire.</title>
        <authorList>
            <person name="Wilson M.C."/>
            <person name="Mori T."/>
            <person name="Ruckert C."/>
            <person name="Uria A.R."/>
            <person name="Helf M.J."/>
            <person name="Takada K."/>
            <person name="Gernert C."/>
            <person name="Steffens U.A."/>
            <person name="Heycke N."/>
            <person name="Schmitt S."/>
            <person name="Rinke C."/>
            <person name="Helfrich E.J."/>
            <person name="Brachmann A.O."/>
            <person name="Gurgui C."/>
            <person name="Wakimoto T."/>
            <person name="Kracht M."/>
            <person name="Crusemann M."/>
            <person name="Hentschel U."/>
            <person name="Abe I."/>
            <person name="Matsunaga S."/>
            <person name="Kalinowski J."/>
            <person name="Takeyama H."/>
            <person name="Piel J."/>
        </authorList>
    </citation>
    <scope>NUCLEOTIDE SEQUENCE [LARGE SCALE GENOMIC DNA]</scope>
    <source>
        <strain evidence="5">TSY1</strain>
    </source>
</reference>